<dbReference type="Gene3D" id="2.60.40.1180">
    <property type="entry name" value="Golgi alpha-mannosidase II"/>
    <property type="match status" value="1"/>
</dbReference>
<accession>A0A2S7AC46</accession>
<dbReference type="PANTHER" id="PTHR11069:SF23">
    <property type="entry name" value="LYSOSOMAL ACID GLUCOSYLCERAMIDASE"/>
    <property type="match status" value="1"/>
</dbReference>
<evidence type="ECO:0000313" key="7">
    <source>
        <dbReference type="EMBL" id="PPU06742.1"/>
    </source>
</evidence>
<dbReference type="SUPFAM" id="SSF51445">
    <property type="entry name" value="(Trans)glycosidases"/>
    <property type="match status" value="1"/>
</dbReference>
<dbReference type="InterPro" id="IPR001139">
    <property type="entry name" value="Glyco_hydro_30"/>
</dbReference>
<dbReference type="Proteomes" id="UP000239204">
    <property type="component" value="Unassembled WGS sequence"/>
</dbReference>
<dbReference type="EMBL" id="MIGY01000003">
    <property type="protein sequence ID" value="PPU06742.1"/>
    <property type="molecule type" value="Genomic_DNA"/>
</dbReference>
<sequence>MAWSMVGVLGVWGAATETVLASASAITATTAVATTATPILVPASTAPSASTPTSTAVEAAVVDAATPPAAAGALRVYTSAQGATQQMRVSTVEAPRARHALTEKENSIFVNPQRRFQEVLGIGGAITDASAETFAKLPKPAQRALLTAYYDPQKGIGYTLARTTIHSSDFSSGSYTYIKDGDAALKSFSVSHDQRYRIPMLRQAIAAAGGKLTTFASPWSAPAFMKDSNNMLKGGKLLPAYAQAWATYYTRFIAAYEKAGIPIWGISLQNEPMAVQTWESMVFSAEEERDFLKNHLGPTMAQAGYGDRKIIVWDHNRDMMLHRAHVIFDDPEAAKYAWGMGFHWYETWAGFAPMVENVAAVAQAYPDKPLLLTEAAVEKFDPAKLQYWPNGERYGTAIINDLNHGAVGWTDWNILLDQNGGPNHVGNYCFAPVHADTRTGEVIYTPSYWYIGHFSKFIRPGARRVSAASSRSNLATTSFLNTDGSLATVVMNASDVAIRYNLYVGEASSELDIPAHAIQTVVVAR</sequence>
<dbReference type="Pfam" id="PF17189">
    <property type="entry name" value="Glyco_hydro_30C"/>
    <property type="match status" value="1"/>
</dbReference>
<dbReference type="Pfam" id="PF02055">
    <property type="entry name" value="Glyco_hydro_30"/>
    <property type="match status" value="1"/>
</dbReference>
<evidence type="ECO:0000256" key="4">
    <source>
        <dbReference type="RuleBase" id="RU361188"/>
    </source>
</evidence>
<evidence type="ECO:0000256" key="1">
    <source>
        <dbReference type="ARBA" id="ARBA00005382"/>
    </source>
</evidence>
<evidence type="ECO:0000256" key="2">
    <source>
        <dbReference type="ARBA" id="ARBA00022729"/>
    </source>
</evidence>
<reference evidence="7 8" key="1">
    <citation type="submission" date="2016-08" db="EMBL/GenBank/DDBJ databases">
        <title>Evolution of the type three secretion system and type three effector repertoires in Xanthomonas.</title>
        <authorList>
            <person name="Merda D."/>
            <person name="Briand M."/>
            <person name="Bosis E."/>
            <person name="Rousseau C."/>
            <person name="Portier P."/>
            <person name="Jacques M.-A."/>
            <person name="Fischer-Le Saux M."/>
        </authorList>
    </citation>
    <scope>NUCLEOTIDE SEQUENCE [LARGE SCALE GENOMIC DNA]</scope>
    <source>
        <strain evidence="7 8">CFBP 7645</strain>
    </source>
</reference>
<evidence type="ECO:0000256" key="3">
    <source>
        <dbReference type="ARBA" id="ARBA00022801"/>
    </source>
</evidence>
<comment type="similarity">
    <text evidence="1 4">Belongs to the glycosyl hydrolase 30 family.</text>
</comment>
<dbReference type="PRINTS" id="PR00843">
    <property type="entry name" value="GLHYDRLASE30"/>
</dbReference>
<dbReference type="PANTHER" id="PTHR11069">
    <property type="entry name" value="GLUCOSYLCERAMIDASE"/>
    <property type="match status" value="1"/>
</dbReference>
<gene>
    <name evidence="7" type="ORF">XarjCFBP7645_15965</name>
</gene>
<proteinExistence type="inferred from homology"/>
<dbReference type="InterPro" id="IPR033452">
    <property type="entry name" value="GH30_C"/>
</dbReference>
<evidence type="ECO:0000259" key="6">
    <source>
        <dbReference type="Pfam" id="PF17189"/>
    </source>
</evidence>
<dbReference type="InterPro" id="IPR013780">
    <property type="entry name" value="Glyco_hydro_b"/>
</dbReference>
<dbReference type="RefSeq" id="WP_104538826.1">
    <property type="nucleotide sequence ID" value="NZ_MIGY01000003.1"/>
</dbReference>
<keyword evidence="3 4" id="KW-0378">Hydrolase</keyword>
<organism evidence="7 8">
    <name type="scientific">Xanthomonas arboricola</name>
    <dbReference type="NCBI Taxonomy" id="56448"/>
    <lineage>
        <taxon>Bacteria</taxon>
        <taxon>Pseudomonadati</taxon>
        <taxon>Pseudomonadota</taxon>
        <taxon>Gammaproteobacteria</taxon>
        <taxon>Lysobacterales</taxon>
        <taxon>Lysobacteraceae</taxon>
        <taxon>Xanthomonas</taxon>
    </lineage>
</organism>
<feature type="domain" description="Glycosyl hydrolase family 30 TIM-barrel" evidence="5">
    <location>
        <begin position="120"/>
        <end position="458"/>
    </location>
</feature>
<dbReference type="GO" id="GO:0006680">
    <property type="term" value="P:glucosylceramide catabolic process"/>
    <property type="evidence" value="ECO:0007669"/>
    <property type="project" value="TreeGrafter"/>
</dbReference>
<comment type="caution">
    <text evidence="7">The sequence shown here is derived from an EMBL/GenBank/DDBJ whole genome shotgun (WGS) entry which is preliminary data.</text>
</comment>
<dbReference type="GO" id="GO:0016020">
    <property type="term" value="C:membrane"/>
    <property type="evidence" value="ECO:0007669"/>
    <property type="project" value="GOC"/>
</dbReference>
<dbReference type="AlphaFoldDB" id="A0A2S7AC46"/>
<name>A0A2S7AC46_9XANT</name>
<evidence type="ECO:0000313" key="8">
    <source>
        <dbReference type="Proteomes" id="UP000239204"/>
    </source>
</evidence>
<keyword evidence="2" id="KW-0732">Signal</keyword>
<evidence type="ECO:0000259" key="5">
    <source>
        <dbReference type="Pfam" id="PF02055"/>
    </source>
</evidence>
<feature type="domain" description="Glycosyl hydrolase family 30 beta sandwich" evidence="6">
    <location>
        <begin position="461"/>
        <end position="521"/>
    </location>
</feature>
<dbReference type="InterPro" id="IPR033453">
    <property type="entry name" value="Glyco_hydro_30_TIM-barrel"/>
</dbReference>
<dbReference type="Gene3D" id="3.20.20.80">
    <property type="entry name" value="Glycosidases"/>
    <property type="match status" value="1"/>
</dbReference>
<dbReference type="GO" id="GO:0004348">
    <property type="term" value="F:glucosylceramidase activity"/>
    <property type="evidence" value="ECO:0007669"/>
    <property type="project" value="InterPro"/>
</dbReference>
<dbReference type="InterPro" id="IPR017853">
    <property type="entry name" value="GH"/>
</dbReference>
<protein>
    <submittedName>
        <fullName evidence="7">Glycosyl hydrolase</fullName>
    </submittedName>
</protein>
<keyword evidence="4" id="KW-0326">Glycosidase</keyword>